<comment type="caution">
    <text evidence="1">The sequence shown here is derived from an EMBL/GenBank/DDBJ whole genome shotgun (WGS) entry which is preliminary data.</text>
</comment>
<evidence type="ECO:0000313" key="1">
    <source>
        <dbReference type="EMBL" id="KAH3859153.1"/>
    </source>
</evidence>
<evidence type="ECO:0000313" key="2">
    <source>
        <dbReference type="Proteomes" id="UP000828390"/>
    </source>
</evidence>
<dbReference type="Proteomes" id="UP000828390">
    <property type="component" value="Unassembled WGS sequence"/>
</dbReference>
<gene>
    <name evidence="1" type="ORF">DPMN_101869</name>
</gene>
<organism evidence="1 2">
    <name type="scientific">Dreissena polymorpha</name>
    <name type="common">Zebra mussel</name>
    <name type="synonym">Mytilus polymorpha</name>
    <dbReference type="NCBI Taxonomy" id="45954"/>
    <lineage>
        <taxon>Eukaryota</taxon>
        <taxon>Metazoa</taxon>
        <taxon>Spiralia</taxon>
        <taxon>Lophotrochozoa</taxon>
        <taxon>Mollusca</taxon>
        <taxon>Bivalvia</taxon>
        <taxon>Autobranchia</taxon>
        <taxon>Heteroconchia</taxon>
        <taxon>Euheterodonta</taxon>
        <taxon>Imparidentia</taxon>
        <taxon>Neoheterodontei</taxon>
        <taxon>Myida</taxon>
        <taxon>Dreissenoidea</taxon>
        <taxon>Dreissenidae</taxon>
        <taxon>Dreissena</taxon>
    </lineage>
</organism>
<sequence length="103" mass="11474">MSGNGKAQRRDSNCINDDTMPTYLGEEIEVRGVEFVSGHPTTLKENCKLCEIYRSSSLISHPYKVNLRSILHRLKINAAELITEELSGFGVGGEHDRTSLQLP</sequence>
<accession>A0A9D4R9G4</accession>
<proteinExistence type="predicted"/>
<name>A0A9D4R9G4_DREPO</name>
<protein>
    <submittedName>
        <fullName evidence="1">Uncharacterized protein</fullName>
    </submittedName>
</protein>
<reference evidence="1" key="1">
    <citation type="journal article" date="2019" name="bioRxiv">
        <title>The Genome of the Zebra Mussel, Dreissena polymorpha: A Resource for Invasive Species Research.</title>
        <authorList>
            <person name="McCartney M.A."/>
            <person name="Auch B."/>
            <person name="Kono T."/>
            <person name="Mallez S."/>
            <person name="Zhang Y."/>
            <person name="Obille A."/>
            <person name="Becker A."/>
            <person name="Abrahante J.E."/>
            <person name="Garbe J."/>
            <person name="Badalamenti J.P."/>
            <person name="Herman A."/>
            <person name="Mangelson H."/>
            <person name="Liachko I."/>
            <person name="Sullivan S."/>
            <person name="Sone E.D."/>
            <person name="Koren S."/>
            <person name="Silverstein K.A.T."/>
            <person name="Beckman K.B."/>
            <person name="Gohl D.M."/>
        </authorList>
    </citation>
    <scope>NUCLEOTIDE SEQUENCE</scope>
    <source>
        <strain evidence="1">Duluth1</strain>
        <tissue evidence="1">Whole animal</tissue>
    </source>
</reference>
<dbReference type="AlphaFoldDB" id="A0A9D4R9G4"/>
<reference evidence="1" key="2">
    <citation type="submission" date="2020-11" db="EMBL/GenBank/DDBJ databases">
        <authorList>
            <person name="McCartney M.A."/>
            <person name="Auch B."/>
            <person name="Kono T."/>
            <person name="Mallez S."/>
            <person name="Becker A."/>
            <person name="Gohl D.M."/>
            <person name="Silverstein K.A.T."/>
            <person name="Koren S."/>
            <person name="Bechman K.B."/>
            <person name="Herman A."/>
            <person name="Abrahante J.E."/>
            <person name="Garbe J."/>
        </authorList>
    </citation>
    <scope>NUCLEOTIDE SEQUENCE</scope>
    <source>
        <strain evidence="1">Duluth1</strain>
        <tissue evidence="1">Whole animal</tissue>
    </source>
</reference>
<keyword evidence="2" id="KW-1185">Reference proteome</keyword>
<dbReference type="EMBL" id="JAIWYP010000003">
    <property type="protein sequence ID" value="KAH3859153.1"/>
    <property type="molecule type" value="Genomic_DNA"/>
</dbReference>